<feature type="non-terminal residue" evidence="1">
    <location>
        <position position="53"/>
    </location>
</feature>
<gene>
    <name evidence="1" type="ORF">S03H2_05565</name>
</gene>
<dbReference type="EMBL" id="BARU01002333">
    <property type="protein sequence ID" value="GAH26902.1"/>
    <property type="molecule type" value="Genomic_DNA"/>
</dbReference>
<sequence length="53" mass="5775">MRLGDVGGAYDLEADPVFQEVAATARAAETVITELPSWWVSTLAISLQEYMTT</sequence>
<organism evidence="1">
    <name type="scientific">marine sediment metagenome</name>
    <dbReference type="NCBI Taxonomy" id="412755"/>
    <lineage>
        <taxon>unclassified sequences</taxon>
        <taxon>metagenomes</taxon>
        <taxon>ecological metagenomes</taxon>
    </lineage>
</organism>
<comment type="caution">
    <text evidence="1">The sequence shown here is derived from an EMBL/GenBank/DDBJ whole genome shotgun (WGS) entry which is preliminary data.</text>
</comment>
<accession>X1E2W7</accession>
<name>X1E2W7_9ZZZZ</name>
<reference evidence="1" key="1">
    <citation type="journal article" date="2014" name="Front. Microbiol.">
        <title>High frequency of phylogenetically diverse reductive dehalogenase-homologous genes in deep subseafloor sedimentary metagenomes.</title>
        <authorList>
            <person name="Kawai M."/>
            <person name="Futagami T."/>
            <person name="Toyoda A."/>
            <person name="Takaki Y."/>
            <person name="Nishi S."/>
            <person name="Hori S."/>
            <person name="Arai W."/>
            <person name="Tsubouchi T."/>
            <person name="Morono Y."/>
            <person name="Uchiyama I."/>
            <person name="Ito T."/>
            <person name="Fujiyama A."/>
            <person name="Inagaki F."/>
            <person name="Takami H."/>
        </authorList>
    </citation>
    <scope>NUCLEOTIDE SEQUENCE</scope>
    <source>
        <strain evidence="1">Expedition CK06-06</strain>
    </source>
</reference>
<protein>
    <submittedName>
        <fullName evidence="1">Uncharacterized protein</fullName>
    </submittedName>
</protein>
<proteinExistence type="predicted"/>
<dbReference type="AlphaFoldDB" id="X1E2W7"/>
<evidence type="ECO:0000313" key="1">
    <source>
        <dbReference type="EMBL" id="GAH26902.1"/>
    </source>
</evidence>